<keyword evidence="2" id="KW-1185">Reference proteome</keyword>
<comment type="caution">
    <text evidence="1">The sequence shown here is derived from an EMBL/GenBank/DDBJ whole genome shotgun (WGS) entry which is preliminary data.</text>
</comment>
<accession>A0A9N9IND9</accession>
<organism evidence="1 2">
    <name type="scientific">Cetraspora pellucida</name>
    <dbReference type="NCBI Taxonomy" id="1433469"/>
    <lineage>
        <taxon>Eukaryota</taxon>
        <taxon>Fungi</taxon>
        <taxon>Fungi incertae sedis</taxon>
        <taxon>Mucoromycota</taxon>
        <taxon>Glomeromycotina</taxon>
        <taxon>Glomeromycetes</taxon>
        <taxon>Diversisporales</taxon>
        <taxon>Gigasporaceae</taxon>
        <taxon>Cetraspora</taxon>
    </lineage>
</organism>
<proteinExistence type="predicted"/>
<evidence type="ECO:0000313" key="2">
    <source>
        <dbReference type="Proteomes" id="UP000789759"/>
    </source>
</evidence>
<reference evidence="1" key="1">
    <citation type="submission" date="2021-06" db="EMBL/GenBank/DDBJ databases">
        <authorList>
            <person name="Kallberg Y."/>
            <person name="Tangrot J."/>
            <person name="Rosling A."/>
        </authorList>
    </citation>
    <scope>NUCLEOTIDE SEQUENCE</scope>
    <source>
        <strain evidence="1">FL966</strain>
    </source>
</reference>
<dbReference type="OrthoDB" id="2350995at2759"/>
<dbReference type="AlphaFoldDB" id="A0A9N9IND9"/>
<dbReference type="Proteomes" id="UP000789759">
    <property type="component" value="Unassembled WGS sequence"/>
</dbReference>
<dbReference type="EMBL" id="CAJVQA010016440">
    <property type="protein sequence ID" value="CAG8743055.1"/>
    <property type="molecule type" value="Genomic_DNA"/>
</dbReference>
<evidence type="ECO:0000313" key="1">
    <source>
        <dbReference type="EMBL" id="CAG8743055.1"/>
    </source>
</evidence>
<name>A0A9N9IND9_9GLOM</name>
<sequence>MQKIEAALNLLAVDHLSIRLLYPNINEQQNLKDIIILLKPIETAMKLLLATSYPTIGDIRLVFLEEYWVIMNKSFIVSTVLDPCAKLKFFDKTEAISAKKKLCNKLETEESSVSNYLDDKALEEPSVTNELDRYVVLETVEEDTIPLDW</sequence>
<gene>
    <name evidence="1" type="ORF">CPELLU_LOCUS14195</name>
</gene>
<protein>
    <submittedName>
        <fullName evidence="1">7328_t:CDS:1</fullName>
    </submittedName>
</protein>